<feature type="region of interest" description="Disordered" evidence="6">
    <location>
        <begin position="203"/>
        <end position="256"/>
    </location>
</feature>
<dbReference type="CDD" id="cd08041">
    <property type="entry name" value="OBF_kDNA_ligase_like"/>
    <property type="match status" value="1"/>
</dbReference>
<comment type="cofactor">
    <cofactor evidence="1">
        <name>a divalent metal cation</name>
        <dbReference type="ChEBI" id="CHEBI:60240"/>
    </cofactor>
</comment>
<dbReference type="Gene3D" id="2.40.50.140">
    <property type="entry name" value="Nucleic acid-binding proteins"/>
    <property type="match status" value="1"/>
</dbReference>
<dbReference type="Pfam" id="PF01068">
    <property type="entry name" value="DNA_ligase_A_M"/>
    <property type="match status" value="1"/>
</dbReference>
<feature type="compositionally biased region" description="Polar residues" evidence="6">
    <location>
        <begin position="246"/>
        <end position="256"/>
    </location>
</feature>
<dbReference type="Pfam" id="PF14743">
    <property type="entry name" value="DNA_ligase_OB_2"/>
    <property type="match status" value="1"/>
</dbReference>
<dbReference type="AlphaFoldDB" id="A0A1Y2BLN2"/>
<evidence type="ECO:0000256" key="1">
    <source>
        <dbReference type="ARBA" id="ARBA00001968"/>
    </source>
</evidence>
<dbReference type="Proteomes" id="UP000193986">
    <property type="component" value="Unassembled WGS sequence"/>
</dbReference>
<keyword evidence="3" id="KW-0235">DNA replication</keyword>
<keyword evidence="10" id="KW-1185">Reference proteome</keyword>
<dbReference type="GO" id="GO:0006281">
    <property type="term" value="P:DNA repair"/>
    <property type="evidence" value="ECO:0007669"/>
    <property type="project" value="UniProtKB-KW"/>
</dbReference>
<keyword evidence="4" id="KW-0227">DNA damage</keyword>
<dbReference type="GO" id="GO:0006260">
    <property type="term" value="P:DNA replication"/>
    <property type="evidence" value="ECO:0007669"/>
    <property type="project" value="UniProtKB-KW"/>
</dbReference>
<protein>
    <recommendedName>
        <fullName evidence="11">ATP-dependent DNA ligase family profile domain-containing protein</fullName>
    </recommendedName>
</protein>
<sequence length="665" mass="73763">MTLPVRALRSAIHGSRSIRPLFASSARPVNVLADDTRCCNHFNYSSSTSSSSQLSVRDTLLQMADLNYRVSEENSKILKAQIISEYPALRPLLEMIYQPSFRTHLSSSSLSKYMSSIDPSQITLSEHDLPMPANLQELFQLLGSRKLTGNAMNNLVISFLVIHGVVSDNLKGGGETLDTFERLLDRNLVAGFGARTLLTVPWPEGSGSSTTLENDNVQSSSPPSSSVNTTSTSTGNGASSPPSLAPVTSSAPTMSSASDLLTSPVSTFSTTFSDKKTASIGTGLSKFEVALGKSIEAPFKELEQGKKKDPDLKWYASRKLDGVRVLSLLDFYVPASHGEPLKVADVTFVSRNGNPFTSLAELEKQLVHLAEFPQLRDWLDKDPLIVEERDGGVVKRLVLDGEVCVMRPKRPEEKSAVYIPSPDSPESALWKQDDDLVEDFSAAVSALRRSMPITHPAYFLFDVLSWAEVSVKIAIKEPGLGKAFGARIQDGKELTAFLDDRLKRSGVEEKMTRFLPQWEVRGIQEVEGMVERAAQEQWEGLIIRANKPYKGTRSTDIRKFKKWKDAEYEVKSLETNRMRLSINGVFDEHVAMANIWIEHKGHPVSIGSGFTAEQRLRFAEKPEEIIGKQVTVEYFSESQAEDRGKGVMSLRFPRVKKVWEGRRDI</sequence>
<evidence type="ECO:0000256" key="3">
    <source>
        <dbReference type="ARBA" id="ARBA00022705"/>
    </source>
</evidence>
<comment type="caution">
    <text evidence="9">The sequence shown here is derived from an EMBL/GenBank/DDBJ whole genome shotgun (WGS) entry which is preliminary data.</text>
</comment>
<dbReference type="SUPFAM" id="SSF56091">
    <property type="entry name" value="DNA ligase/mRNA capping enzyme, catalytic domain"/>
    <property type="match status" value="1"/>
</dbReference>
<proteinExistence type="predicted"/>
<keyword evidence="5" id="KW-0234">DNA repair</keyword>
<name>A0A1Y2BLN2_9TREE</name>
<feature type="domain" description="DNA ligase OB-like" evidence="8">
    <location>
        <begin position="592"/>
        <end position="658"/>
    </location>
</feature>
<dbReference type="GO" id="GO:0003910">
    <property type="term" value="F:DNA ligase (ATP) activity"/>
    <property type="evidence" value="ECO:0007669"/>
    <property type="project" value="InterPro"/>
</dbReference>
<dbReference type="InterPro" id="IPR050326">
    <property type="entry name" value="NAD_dep_DNA_ligaseB"/>
</dbReference>
<evidence type="ECO:0000259" key="8">
    <source>
        <dbReference type="Pfam" id="PF14743"/>
    </source>
</evidence>
<gene>
    <name evidence="9" type="ORF">BCR39DRAFT_490756</name>
</gene>
<feature type="compositionally biased region" description="Low complexity" evidence="6">
    <location>
        <begin position="219"/>
        <end position="242"/>
    </location>
</feature>
<organism evidence="9 10">
    <name type="scientific">Naematelia encephala</name>
    <dbReference type="NCBI Taxonomy" id="71784"/>
    <lineage>
        <taxon>Eukaryota</taxon>
        <taxon>Fungi</taxon>
        <taxon>Dikarya</taxon>
        <taxon>Basidiomycota</taxon>
        <taxon>Agaricomycotina</taxon>
        <taxon>Tremellomycetes</taxon>
        <taxon>Tremellales</taxon>
        <taxon>Naemateliaceae</taxon>
        <taxon>Naematelia</taxon>
    </lineage>
</organism>
<dbReference type="SUPFAM" id="SSF50249">
    <property type="entry name" value="Nucleic acid-binding proteins"/>
    <property type="match status" value="1"/>
</dbReference>
<evidence type="ECO:0000256" key="4">
    <source>
        <dbReference type="ARBA" id="ARBA00022763"/>
    </source>
</evidence>
<evidence type="ECO:0000313" key="9">
    <source>
        <dbReference type="EMBL" id="ORY35045.1"/>
    </source>
</evidence>
<dbReference type="GO" id="GO:0006310">
    <property type="term" value="P:DNA recombination"/>
    <property type="evidence" value="ECO:0007669"/>
    <property type="project" value="InterPro"/>
</dbReference>
<evidence type="ECO:0000256" key="5">
    <source>
        <dbReference type="ARBA" id="ARBA00023204"/>
    </source>
</evidence>
<evidence type="ECO:0000259" key="7">
    <source>
        <dbReference type="Pfam" id="PF01068"/>
    </source>
</evidence>
<dbReference type="PANTHER" id="PTHR47810">
    <property type="entry name" value="DNA LIGASE"/>
    <property type="match status" value="1"/>
</dbReference>
<dbReference type="InterPro" id="IPR029319">
    <property type="entry name" value="DNA_ligase_OB"/>
</dbReference>
<dbReference type="EMBL" id="MCFC01000002">
    <property type="protein sequence ID" value="ORY35045.1"/>
    <property type="molecule type" value="Genomic_DNA"/>
</dbReference>
<dbReference type="InterPro" id="IPR012310">
    <property type="entry name" value="DNA_ligase_ATP-dep_cent"/>
</dbReference>
<dbReference type="GO" id="GO:0005524">
    <property type="term" value="F:ATP binding"/>
    <property type="evidence" value="ECO:0007669"/>
    <property type="project" value="InterPro"/>
</dbReference>
<dbReference type="InParanoid" id="A0A1Y2BLN2"/>
<dbReference type="Gene3D" id="3.30.470.30">
    <property type="entry name" value="DNA ligase/mRNA capping enzyme"/>
    <property type="match status" value="1"/>
</dbReference>
<evidence type="ECO:0000256" key="2">
    <source>
        <dbReference type="ARBA" id="ARBA00022598"/>
    </source>
</evidence>
<evidence type="ECO:0000313" key="10">
    <source>
        <dbReference type="Proteomes" id="UP000193986"/>
    </source>
</evidence>
<keyword evidence="2" id="KW-0436">Ligase</keyword>
<feature type="compositionally biased region" description="Polar residues" evidence="6">
    <location>
        <begin position="206"/>
        <end position="218"/>
    </location>
</feature>
<feature type="domain" description="ATP-dependent DNA ligase family profile" evidence="7">
    <location>
        <begin position="303"/>
        <end position="561"/>
    </location>
</feature>
<dbReference type="InterPro" id="IPR012340">
    <property type="entry name" value="NA-bd_OB-fold"/>
</dbReference>
<dbReference type="OrthoDB" id="411785at2759"/>
<reference evidence="9 10" key="1">
    <citation type="submission" date="2016-07" db="EMBL/GenBank/DDBJ databases">
        <title>Pervasive Adenine N6-methylation of Active Genes in Fungi.</title>
        <authorList>
            <consortium name="DOE Joint Genome Institute"/>
            <person name="Mondo S.J."/>
            <person name="Dannebaum R.O."/>
            <person name="Kuo R.C."/>
            <person name="Labutti K."/>
            <person name="Haridas S."/>
            <person name="Kuo A."/>
            <person name="Salamov A."/>
            <person name="Ahrendt S.R."/>
            <person name="Lipzen A."/>
            <person name="Sullivan W."/>
            <person name="Andreopoulos W.B."/>
            <person name="Clum A."/>
            <person name="Lindquist E."/>
            <person name="Daum C."/>
            <person name="Ramamoorthy G.K."/>
            <person name="Gryganskyi A."/>
            <person name="Culley D."/>
            <person name="Magnuson J.K."/>
            <person name="James T.Y."/>
            <person name="O'Malley M.A."/>
            <person name="Stajich J.E."/>
            <person name="Spatafora J.W."/>
            <person name="Visel A."/>
            <person name="Grigoriev I.V."/>
        </authorList>
    </citation>
    <scope>NUCLEOTIDE SEQUENCE [LARGE SCALE GENOMIC DNA]</scope>
    <source>
        <strain evidence="9 10">68-887.2</strain>
    </source>
</reference>
<evidence type="ECO:0008006" key="11">
    <source>
        <dbReference type="Google" id="ProtNLM"/>
    </source>
</evidence>
<evidence type="ECO:0000256" key="6">
    <source>
        <dbReference type="SAM" id="MobiDB-lite"/>
    </source>
</evidence>
<accession>A0A1Y2BLN2</accession>
<dbReference type="PANTHER" id="PTHR47810:SF1">
    <property type="entry name" value="DNA LIGASE B"/>
    <property type="match status" value="1"/>
</dbReference>